<evidence type="ECO:0000256" key="1">
    <source>
        <dbReference type="ARBA" id="ARBA00004401"/>
    </source>
</evidence>
<dbReference type="RefSeq" id="WP_377473041.1">
    <property type="nucleotide sequence ID" value="NZ_JBHLWN010000099.1"/>
</dbReference>
<dbReference type="PANTHER" id="PTHR43390:SF1">
    <property type="entry name" value="CHLOROPLAST PROCESSING PEPTIDASE"/>
    <property type="match status" value="1"/>
</dbReference>
<name>A0ABV6DSF7_9BACL</name>
<keyword evidence="3" id="KW-0645">Protease</keyword>
<dbReference type="PRINTS" id="PR00727">
    <property type="entry name" value="LEADERPTASE"/>
</dbReference>
<comment type="subcellular location">
    <subcellularLocation>
        <location evidence="1">Cell membrane</location>
        <topology evidence="1">Single-pass type II membrane protein</topology>
    </subcellularLocation>
    <subcellularLocation>
        <location evidence="3">Membrane</location>
        <topology evidence="3">Single-pass type II membrane protein</topology>
    </subcellularLocation>
</comment>
<sequence length="198" mass="21891">MNEEGGGRRRGGSIDDSDGRGFLAEVWDWMKATVVALILVLLIHEFGFNFSTVRGQSMRPTLEEGEWLFVNKTIAWLGSPQPGDIVILKEPEQAGGGMGSEHPYLVKRVIGVAGDKVEIRGAKLYINGIEKSEPYIDVTAEDGDYGPTVVEPGHVFVMGDNRHRYASQDSRSFGTVPLKLVQGRAEFILWPFAKKGWL</sequence>
<dbReference type="Pfam" id="PF10502">
    <property type="entry name" value="Peptidase_S26"/>
    <property type="match status" value="1"/>
</dbReference>
<evidence type="ECO:0000256" key="3">
    <source>
        <dbReference type="RuleBase" id="RU362042"/>
    </source>
</evidence>
<evidence type="ECO:0000313" key="6">
    <source>
        <dbReference type="Proteomes" id="UP001589776"/>
    </source>
</evidence>
<evidence type="ECO:0000256" key="2">
    <source>
        <dbReference type="ARBA" id="ARBA00009370"/>
    </source>
</evidence>
<dbReference type="SUPFAM" id="SSF51306">
    <property type="entry name" value="LexA/Signal peptidase"/>
    <property type="match status" value="1"/>
</dbReference>
<gene>
    <name evidence="5" type="primary">lepB</name>
    <name evidence="5" type="ORF">ACFFK0_24640</name>
</gene>
<dbReference type="Gene3D" id="2.10.109.10">
    <property type="entry name" value="Umud Fragment, subunit A"/>
    <property type="match status" value="1"/>
</dbReference>
<dbReference type="Proteomes" id="UP001589776">
    <property type="component" value="Unassembled WGS sequence"/>
</dbReference>
<protein>
    <recommendedName>
        <fullName evidence="3">Signal peptidase I</fullName>
        <ecNumber evidence="3">3.4.21.89</ecNumber>
    </recommendedName>
</protein>
<evidence type="ECO:0000313" key="5">
    <source>
        <dbReference type="EMBL" id="MFC0215588.1"/>
    </source>
</evidence>
<dbReference type="InterPro" id="IPR036286">
    <property type="entry name" value="LexA/Signal_pep-like_sf"/>
</dbReference>
<comment type="similarity">
    <text evidence="2 3">Belongs to the peptidase S26 family.</text>
</comment>
<dbReference type="EC" id="3.4.21.89" evidence="3"/>
<evidence type="ECO:0000259" key="4">
    <source>
        <dbReference type="Pfam" id="PF10502"/>
    </source>
</evidence>
<dbReference type="GO" id="GO:0009003">
    <property type="term" value="F:signal peptidase activity"/>
    <property type="evidence" value="ECO:0007669"/>
    <property type="project" value="UniProtKB-EC"/>
</dbReference>
<accession>A0ABV6DSF7</accession>
<dbReference type="CDD" id="cd06530">
    <property type="entry name" value="S26_SPase_I"/>
    <property type="match status" value="1"/>
</dbReference>
<feature type="domain" description="Peptidase S26" evidence="4">
    <location>
        <begin position="27"/>
        <end position="190"/>
    </location>
</feature>
<reference evidence="5 6" key="1">
    <citation type="submission" date="2024-09" db="EMBL/GenBank/DDBJ databases">
        <authorList>
            <person name="Sun Q."/>
            <person name="Mori K."/>
        </authorList>
    </citation>
    <scope>NUCLEOTIDE SEQUENCE [LARGE SCALE GENOMIC DNA]</scope>
    <source>
        <strain evidence="5 6">CCM 7759</strain>
    </source>
</reference>
<comment type="caution">
    <text evidence="5">The sequence shown here is derived from an EMBL/GenBank/DDBJ whole genome shotgun (WGS) entry which is preliminary data.</text>
</comment>
<dbReference type="EMBL" id="JBHLWN010000099">
    <property type="protein sequence ID" value="MFC0215588.1"/>
    <property type="molecule type" value="Genomic_DNA"/>
</dbReference>
<dbReference type="NCBIfam" id="TIGR02227">
    <property type="entry name" value="sigpep_I_bact"/>
    <property type="match status" value="1"/>
</dbReference>
<dbReference type="PANTHER" id="PTHR43390">
    <property type="entry name" value="SIGNAL PEPTIDASE I"/>
    <property type="match status" value="1"/>
</dbReference>
<dbReference type="InterPro" id="IPR000223">
    <property type="entry name" value="Pept_S26A_signal_pept_1"/>
</dbReference>
<organism evidence="5 6">
    <name type="scientific">Paenibacillus chartarius</name>
    <dbReference type="NCBI Taxonomy" id="747481"/>
    <lineage>
        <taxon>Bacteria</taxon>
        <taxon>Bacillati</taxon>
        <taxon>Bacillota</taxon>
        <taxon>Bacilli</taxon>
        <taxon>Bacillales</taxon>
        <taxon>Paenibacillaceae</taxon>
        <taxon>Paenibacillus</taxon>
    </lineage>
</organism>
<proteinExistence type="inferred from homology"/>
<comment type="catalytic activity">
    <reaction evidence="3">
        <text>Cleavage of hydrophobic, N-terminal signal or leader sequences from secreted and periplasmic proteins.</text>
        <dbReference type="EC" id="3.4.21.89"/>
    </reaction>
</comment>
<keyword evidence="6" id="KW-1185">Reference proteome</keyword>
<dbReference type="InterPro" id="IPR019533">
    <property type="entry name" value="Peptidase_S26"/>
</dbReference>
<keyword evidence="3 5" id="KW-0378">Hydrolase</keyword>